<dbReference type="PANTHER" id="PTHR45528:SF1">
    <property type="entry name" value="SENSOR HISTIDINE KINASE CPXA"/>
    <property type="match status" value="1"/>
</dbReference>
<evidence type="ECO:0000256" key="14">
    <source>
        <dbReference type="SAM" id="Phobius"/>
    </source>
</evidence>
<dbReference type="InterPro" id="IPR036097">
    <property type="entry name" value="HisK_dim/P_sf"/>
</dbReference>
<evidence type="ECO:0000256" key="7">
    <source>
        <dbReference type="ARBA" id="ARBA00022692"/>
    </source>
</evidence>
<gene>
    <name evidence="17" type="ORF">AWN73_14040</name>
</gene>
<feature type="domain" description="Histidine kinase" evidence="15">
    <location>
        <begin position="147"/>
        <end position="346"/>
    </location>
</feature>
<dbReference type="RefSeq" id="WP_043664010.1">
    <property type="nucleotide sequence ID" value="NZ_JSEG01000009.1"/>
</dbReference>
<keyword evidence="11 14" id="KW-1133">Transmembrane helix</keyword>
<dbReference type="PROSITE" id="PS50885">
    <property type="entry name" value="HAMP"/>
    <property type="match status" value="1"/>
</dbReference>
<dbReference type="CDD" id="cd00082">
    <property type="entry name" value="HisKA"/>
    <property type="match status" value="1"/>
</dbReference>
<evidence type="ECO:0000256" key="13">
    <source>
        <dbReference type="ARBA" id="ARBA00023136"/>
    </source>
</evidence>
<dbReference type="InterPro" id="IPR050398">
    <property type="entry name" value="HssS/ArlS-like"/>
</dbReference>
<keyword evidence="10" id="KW-0067">ATP-binding</keyword>
<dbReference type="GO" id="GO:0005886">
    <property type="term" value="C:plasma membrane"/>
    <property type="evidence" value="ECO:0007669"/>
    <property type="project" value="UniProtKB-SubCell"/>
</dbReference>
<evidence type="ECO:0000256" key="10">
    <source>
        <dbReference type="ARBA" id="ARBA00022840"/>
    </source>
</evidence>
<evidence type="ECO:0000256" key="2">
    <source>
        <dbReference type="ARBA" id="ARBA00004651"/>
    </source>
</evidence>
<keyword evidence="13 14" id="KW-0472">Membrane</keyword>
<dbReference type="PROSITE" id="PS50109">
    <property type="entry name" value="HIS_KIN"/>
    <property type="match status" value="1"/>
</dbReference>
<dbReference type="GO" id="GO:0000155">
    <property type="term" value="F:phosphorelay sensor kinase activity"/>
    <property type="evidence" value="ECO:0007669"/>
    <property type="project" value="InterPro"/>
</dbReference>
<protein>
    <recommendedName>
        <fullName evidence="3">histidine kinase</fullName>
        <ecNumber evidence="3">2.7.13.3</ecNumber>
    </recommendedName>
</protein>
<evidence type="ECO:0000256" key="8">
    <source>
        <dbReference type="ARBA" id="ARBA00022741"/>
    </source>
</evidence>
<evidence type="ECO:0000256" key="11">
    <source>
        <dbReference type="ARBA" id="ARBA00022989"/>
    </source>
</evidence>
<dbReference type="SUPFAM" id="SSF158472">
    <property type="entry name" value="HAMP domain-like"/>
    <property type="match status" value="1"/>
</dbReference>
<evidence type="ECO:0000256" key="9">
    <source>
        <dbReference type="ARBA" id="ARBA00022777"/>
    </source>
</evidence>
<keyword evidence="7 14" id="KW-0812">Transmembrane</keyword>
<keyword evidence="8" id="KW-0547">Nucleotide-binding</keyword>
<feature type="transmembrane region" description="Helical" evidence="14">
    <location>
        <begin position="12"/>
        <end position="37"/>
    </location>
</feature>
<dbReference type="Pfam" id="PF00512">
    <property type="entry name" value="HisKA"/>
    <property type="match status" value="1"/>
</dbReference>
<evidence type="ECO:0000313" key="17">
    <source>
        <dbReference type="EMBL" id="PPV14322.1"/>
    </source>
</evidence>
<dbReference type="GO" id="GO:0005524">
    <property type="term" value="F:ATP binding"/>
    <property type="evidence" value="ECO:0007669"/>
    <property type="project" value="UniProtKB-KW"/>
</dbReference>
<dbReference type="Pfam" id="PF00672">
    <property type="entry name" value="HAMP"/>
    <property type="match status" value="1"/>
</dbReference>
<dbReference type="InterPro" id="IPR003661">
    <property type="entry name" value="HisK_dim/P_dom"/>
</dbReference>
<comment type="catalytic activity">
    <reaction evidence="1">
        <text>ATP + protein L-histidine = ADP + protein N-phospho-L-histidine.</text>
        <dbReference type="EC" id="2.7.13.3"/>
    </reaction>
</comment>
<evidence type="ECO:0000256" key="12">
    <source>
        <dbReference type="ARBA" id="ARBA00023012"/>
    </source>
</evidence>
<dbReference type="EMBL" id="LRDH01000109">
    <property type="protein sequence ID" value="PPV14322.1"/>
    <property type="molecule type" value="Genomic_DNA"/>
</dbReference>
<keyword evidence="9 17" id="KW-0418">Kinase</keyword>
<dbReference type="InterPro" id="IPR036890">
    <property type="entry name" value="HATPase_C_sf"/>
</dbReference>
<comment type="caution">
    <text evidence="17">The sequence shown here is derived from an EMBL/GenBank/DDBJ whole genome shotgun (WGS) entry which is preliminary data.</text>
</comment>
<dbReference type="Proteomes" id="UP000238081">
    <property type="component" value="Unassembled WGS sequence"/>
</dbReference>
<evidence type="ECO:0000259" key="16">
    <source>
        <dbReference type="PROSITE" id="PS50885"/>
    </source>
</evidence>
<feature type="transmembrane region" description="Helical" evidence="14">
    <location>
        <begin position="57"/>
        <end position="79"/>
    </location>
</feature>
<proteinExistence type="predicted"/>
<dbReference type="Gene3D" id="3.30.565.10">
    <property type="entry name" value="Histidine kinase-like ATPase, C-terminal domain"/>
    <property type="match status" value="1"/>
</dbReference>
<dbReference type="SMART" id="SM00388">
    <property type="entry name" value="HisKA"/>
    <property type="match status" value="1"/>
</dbReference>
<dbReference type="Gene3D" id="6.10.340.10">
    <property type="match status" value="1"/>
</dbReference>
<evidence type="ECO:0000256" key="1">
    <source>
        <dbReference type="ARBA" id="ARBA00000085"/>
    </source>
</evidence>
<evidence type="ECO:0000256" key="6">
    <source>
        <dbReference type="ARBA" id="ARBA00022679"/>
    </source>
</evidence>
<keyword evidence="5" id="KW-0597">Phosphoprotein</keyword>
<keyword evidence="6" id="KW-0808">Transferase</keyword>
<evidence type="ECO:0000259" key="15">
    <source>
        <dbReference type="PROSITE" id="PS50109"/>
    </source>
</evidence>
<dbReference type="InterPro" id="IPR005467">
    <property type="entry name" value="His_kinase_dom"/>
</dbReference>
<accession>A0A2S7F9R8</accession>
<name>A0A2S7F9R8_CLOBU</name>
<evidence type="ECO:0000256" key="4">
    <source>
        <dbReference type="ARBA" id="ARBA00022475"/>
    </source>
</evidence>
<feature type="domain" description="HAMP" evidence="16">
    <location>
        <begin position="86"/>
        <end position="132"/>
    </location>
</feature>
<evidence type="ECO:0000256" key="5">
    <source>
        <dbReference type="ARBA" id="ARBA00022553"/>
    </source>
</evidence>
<dbReference type="InterPro" id="IPR003660">
    <property type="entry name" value="HAMP_dom"/>
</dbReference>
<keyword evidence="4" id="KW-1003">Cell membrane</keyword>
<comment type="subcellular location">
    <subcellularLocation>
        <location evidence="2">Cell membrane</location>
        <topology evidence="2">Multi-pass membrane protein</topology>
    </subcellularLocation>
</comment>
<dbReference type="EC" id="2.7.13.3" evidence="3"/>
<dbReference type="CDD" id="cd06225">
    <property type="entry name" value="HAMP"/>
    <property type="match status" value="1"/>
</dbReference>
<evidence type="ECO:0000313" key="18">
    <source>
        <dbReference type="Proteomes" id="UP000238081"/>
    </source>
</evidence>
<dbReference type="Gene3D" id="1.10.287.130">
    <property type="match status" value="1"/>
</dbReference>
<dbReference type="AlphaFoldDB" id="A0A2S7F9R8"/>
<evidence type="ECO:0000256" key="3">
    <source>
        <dbReference type="ARBA" id="ARBA00012438"/>
    </source>
</evidence>
<organism evidence="17 18">
    <name type="scientific">Clostridium butyricum</name>
    <dbReference type="NCBI Taxonomy" id="1492"/>
    <lineage>
        <taxon>Bacteria</taxon>
        <taxon>Bacillati</taxon>
        <taxon>Bacillota</taxon>
        <taxon>Clostridia</taxon>
        <taxon>Eubacteriales</taxon>
        <taxon>Clostridiaceae</taxon>
        <taxon>Clostridium</taxon>
    </lineage>
</organism>
<keyword evidence="12" id="KW-0902">Two-component regulatory system</keyword>
<sequence length="346" mass="39930">MVKHKKASKLLLLLGQYFGFSILCGWVCILFFLWTARVISNNYALKTGIDITLQTEYLLNLMCVFVGIFITIFVLILLLQKKFSYIIQISSIVEEMESGNLFQRIPIEGEDELSDLALSINHLAEAMSYNLNRSEQITQERFETIAVLSHDLRTPLTSVMSYLQFIRDGQYSNEDQLHLYAERAYDKANRIKEMSDSLFNSCVFDVDKIGMLERVDGTIFFRHALSDAKSFLEDHGFKVSIVSLLDNYVFYLFIDHSKMSRLFENIISNIQKYADNQYPVEFKMELKAQKVILYQTNKIIEKNKNVIESNLIGLKSVEKSICQIGGSLSILEKDDFFTLEIQLPIC</sequence>
<dbReference type="PANTHER" id="PTHR45528">
    <property type="entry name" value="SENSOR HISTIDINE KINASE CPXA"/>
    <property type="match status" value="1"/>
</dbReference>
<dbReference type="SUPFAM" id="SSF47384">
    <property type="entry name" value="Homodimeric domain of signal transducing histidine kinase"/>
    <property type="match status" value="1"/>
</dbReference>
<reference evidence="17 18" key="1">
    <citation type="submission" date="2016-01" db="EMBL/GenBank/DDBJ databases">
        <title>Characterization of the Clostridium difficile lineages that are prevalent in Hong Kong and China.</title>
        <authorList>
            <person name="Kwok J.S.-L."/>
            <person name="Lam W.-Y."/>
            <person name="Ip M."/>
            <person name="Chan T.-F."/>
            <person name="Hawkey P.M."/>
            <person name="Tsui S.K.-W."/>
        </authorList>
    </citation>
    <scope>NUCLEOTIDE SEQUENCE [LARGE SCALE GENOMIC DNA]</scope>
    <source>
        <strain evidence="17 18">300064</strain>
    </source>
</reference>